<organism evidence="5 6">
    <name type="scientific">Virgibacillus natechei</name>
    <dbReference type="NCBI Taxonomy" id="1216297"/>
    <lineage>
        <taxon>Bacteria</taxon>
        <taxon>Bacillati</taxon>
        <taxon>Bacillota</taxon>
        <taxon>Bacilli</taxon>
        <taxon>Bacillales</taxon>
        <taxon>Bacillaceae</taxon>
        <taxon>Virgibacillus</taxon>
    </lineage>
</organism>
<evidence type="ECO:0000256" key="3">
    <source>
        <dbReference type="SAM" id="SignalP"/>
    </source>
</evidence>
<dbReference type="InterPro" id="IPR029050">
    <property type="entry name" value="Immunoprotect_excell_Ig-like"/>
</dbReference>
<dbReference type="PROSITE" id="PS51257">
    <property type="entry name" value="PROKAR_LIPOPROTEIN"/>
    <property type="match status" value="1"/>
</dbReference>
<proteinExistence type="predicted"/>
<dbReference type="Gene3D" id="2.60.40.1240">
    <property type="match status" value="1"/>
</dbReference>
<dbReference type="RefSeq" id="WP_209461850.1">
    <property type="nucleotide sequence ID" value="NZ_CP110224.1"/>
</dbReference>
<evidence type="ECO:0000256" key="1">
    <source>
        <dbReference type="ARBA" id="ARBA00022729"/>
    </source>
</evidence>
<feature type="region of interest" description="Disordered" evidence="2">
    <location>
        <begin position="24"/>
        <end position="52"/>
    </location>
</feature>
<accession>A0ABS4ICH2</accession>
<feature type="signal peptide" evidence="3">
    <location>
        <begin position="1"/>
        <end position="19"/>
    </location>
</feature>
<evidence type="ECO:0000259" key="4">
    <source>
        <dbReference type="Pfam" id="PF11611"/>
    </source>
</evidence>
<evidence type="ECO:0000313" key="5">
    <source>
        <dbReference type="EMBL" id="MBP1968643.1"/>
    </source>
</evidence>
<gene>
    <name evidence="5" type="ORF">J2Z83_000735</name>
</gene>
<dbReference type="Pfam" id="PF11611">
    <property type="entry name" value="DUF4352"/>
    <property type="match status" value="1"/>
</dbReference>
<sequence>MKQLIKLSLLLMLSLFIIAGCSDQEGGEDDSDSENSSRKNDTHVEHQEGLEIGETGIVEDNNRKYEITLNSVEYVDSVGGLEPNGETFVEANITVKNIDDDSFNASNIYEPGFGPEYELQASQNPIFMDADNVEQDLLEGEIAPGETVSGDHVFEIEEIVDEYKFAIGGKGVQIRTYAQWEVSESEIK</sequence>
<reference evidence="5 6" key="1">
    <citation type="submission" date="2021-03" db="EMBL/GenBank/DDBJ databases">
        <title>Genomic Encyclopedia of Type Strains, Phase IV (KMG-IV): sequencing the most valuable type-strain genomes for metagenomic binning, comparative biology and taxonomic classification.</title>
        <authorList>
            <person name="Goeker M."/>
        </authorList>
    </citation>
    <scope>NUCLEOTIDE SEQUENCE [LARGE SCALE GENOMIC DNA]</scope>
    <source>
        <strain evidence="5 6">DSM 25609</strain>
    </source>
</reference>
<keyword evidence="1 3" id="KW-0732">Signal</keyword>
<evidence type="ECO:0000313" key="6">
    <source>
        <dbReference type="Proteomes" id="UP001519345"/>
    </source>
</evidence>
<feature type="compositionally biased region" description="Basic and acidic residues" evidence="2">
    <location>
        <begin position="35"/>
        <end position="49"/>
    </location>
</feature>
<keyword evidence="6" id="KW-1185">Reference proteome</keyword>
<dbReference type="InterPro" id="IPR029051">
    <property type="entry name" value="DUF4352"/>
</dbReference>
<name>A0ABS4ICH2_9BACI</name>
<protein>
    <recommendedName>
        <fullName evidence="4">DUF4352 domain-containing protein</fullName>
    </recommendedName>
</protein>
<feature type="chain" id="PRO_5047329885" description="DUF4352 domain-containing protein" evidence="3">
    <location>
        <begin position="20"/>
        <end position="188"/>
    </location>
</feature>
<feature type="domain" description="DUF4352" evidence="4">
    <location>
        <begin position="63"/>
        <end position="167"/>
    </location>
</feature>
<dbReference type="Proteomes" id="UP001519345">
    <property type="component" value="Unassembled WGS sequence"/>
</dbReference>
<comment type="caution">
    <text evidence="5">The sequence shown here is derived from an EMBL/GenBank/DDBJ whole genome shotgun (WGS) entry which is preliminary data.</text>
</comment>
<dbReference type="EMBL" id="JAGGKX010000002">
    <property type="protein sequence ID" value="MBP1968643.1"/>
    <property type="molecule type" value="Genomic_DNA"/>
</dbReference>
<evidence type="ECO:0000256" key="2">
    <source>
        <dbReference type="SAM" id="MobiDB-lite"/>
    </source>
</evidence>